<dbReference type="EMBL" id="VJWX01000121">
    <property type="protein sequence ID" value="TVT51595.1"/>
    <property type="molecule type" value="Genomic_DNA"/>
</dbReference>
<reference evidence="1 2" key="2">
    <citation type="submission" date="2019-08" db="EMBL/GenBank/DDBJ databases">
        <title>Amycolatopsis acidicola sp. nov., isolated from peat swamp forest soil.</title>
        <authorList>
            <person name="Srisuk N."/>
        </authorList>
    </citation>
    <scope>NUCLEOTIDE SEQUENCE [LARGE SCALE GENOMIC DNA]</scope>
    <source>
        <strain evidence="1 2">TBRC 6029</strain>
    </source>
</reference>
<accession>A0A558CS45</accession>
<dbReference type="AlphaFoldDB" id="A0A558CS45"/>
<keyword evidence="2" id="KW-1185">Reference proteome</keyword>
<protein>
    <submittedName>
        <fullName evidence="1">Uncharacterized protein</fullName>
    </submittedName>
</protein>
<gene>
    <name evidence="1" type="ORF">FNH05_14565</name>
</gene>
<comment type="caution">
    <text evidence="1">The sequence shown here is derived from an EMBL/GenBank/DDBJ whole genome shotgun (WGS) entry which is preliminary data.</text>
</comment>
<evidence type="ECO:0000313" key="2">
    <source>
        <dbReference type="Proteomes" id="UP000320011"/>
    </source>
</evidence>
<proteinExistence type="predicted"/>
<sequence>MPSSLQSLVAATPSGRARPLLVDSDAYAVTVLRQGAPVPWTDLAALAGHAAQVHALLDPDALWVDIEALYGAHLGAEPDLLAAMGARSRTGYALRTLLGAESGVDSVLTTVRTLAEATRRQVVLDVPSPARWLARAHALAGTPLAEVGEDHADSASMYLAEWLGRLGTLPVALVLLDARAAEGDARVVDREALSAYSSLANVAGHFEWTLALRAGDGVEAPRGEPGIALVPEEHWLGHADLPEADVLLASIPPSASPERVLEQHARLR</sequence>
<name>A0A558CS45_9PSEU</name>
<dbReference type="Proteomes" id="UP000320011">
    <property type="component" value="Unassembled WGS sequence"/>
</dbReference>
<dbReference type="OrthoDB" id="9130284at2"/>
<reference evidence="1 2" key="1">
    <citation type="submission" date="2019-07" db="EMBL/GenBank/DDBJ databases">
        <authorList>
            <person name="Duangmal K."/>
            <person name="Teo W.F.A."/>
        </authorList>
    </citation>
    <scope>NUCLEOTIDE SEQUENCE [LARGE SCALE GENOMIC DNA]</scope>
    <source>
        <strain evidence="1 2">TBRC 6029</strain>
    </source>
</reference>
<organism evidence="1 2">
    <name type="scientific">Amycolatopsis rhizosphaerae</name>
    <dbReference type="NCBI Taxonomy" id="2053003"/>
    <lineage>
        <taxon>Bacteria</taxon>
        <taxon>Bacillati</taxon>
        <taxon>Actinomycetota</taxon>
        <taxon>Actinomycetes</taxon>
        <taxon>Pseudonocardiales</taxon>
        <taxon>Pseudonocardiaceae</taxon>
        <taxon>Amycolatopsis</taxon>
    </lineage>
</organism>
<evidence type="ECO:0000313" key="1">
    <source>
        <dbReference type="EMBL" id="TVT51595.1"/>
    </source>
</evidence>